<feature type="transmembrane region" description="Helical" evidence="1">
    <location>
        <begin position="12"/>
        <end position="34"/>
    </location>
</feature>
<evidence type="ECO:0000313" key="2">
    <source>
        <dbReference type="EMBL" id="ODA29272.1"/>
    </source>
</evidence>
<keyword evidence="1" id="KW-0812">Transmembrane</keyword>
<dbReference type="AlphaFoldDB" id="A0A1C3E7Q3"/>
<name>A0A1C3E7Q3_9PLAN</name>
<feature type="transmembrane region" description="Helical" evidence="1">
    <location>
        <begin position="40"/>
        <end position="65"/>
    </location>
</feature>
<keyword evidence="1" id="KW-1133">Transmembrane helix</keyword>
<keyword evidence="3" id="KW-1185">Reference proteome</keyword>
<dbReference type="Proteomes" id="UP000094828">
    <property type="component" value="Unassembled WGS sequence"/>
</dbReference>
<gene>
    <name evidence="2" type="ORF">A6X21_09230</name>
</gene>
<dbReference type="EMBL" id="LYDR01000137">
    <property type="protein sequence ID" value="ODA29272.1"/>
    <property type="molecule type" value="Genomic_DNA"/>
</dbReference>
<reference evidence="2 3" key="1">
    <citation type="submission" date="2016-05" db="EMBL/GenBank/DDBJ databases">
        <title>Genomic and physiological characterization of Planctopirus sp. isolated from fresh water lake.</title>
        <authorList>
            <person name="Subhash Y."/>
            <person name="Ramana C."/>
        </authorList>
    </citation>
    <scope>NUCLEOTIDE SEQUENCE [LARGE SCALE GENOMIC DNA]</scope>
    <source>
        <strain evidence="2 3">JC280</strain>
    </source>
</reference>
<evidence type="ECO:0000313" key="3">
    <source>
        <dbReference type="Proteomes" id="UP000094828"/>
    </source>
</evidence>
<organism evidence="2 3">
    <name type="scientific">Planctopirus hydrillae</name>
    <dbReference type="NCBI Taxonomy" id="1841610"/>
    <lineage>
        <taxon>Bacteria</taxon>
        <taxon>Pseudomonadati</taxon>
        <taxon>Planctomycetota</taxon>
        <taxon>Planctomycetia</taxon>
        <taxon>Planctomycetales</taxon>
        <taxon>Planctomycetaceae</taxon>
        <taxon>Planctopirus</taxon>
    </lineage>
</organism>
<keyword evidence="1" id="KW-0472">Membrane</keyword>
<proteinExistence type="predicted"/>
<sequence length="198" mass="22079">MNLPNSLNSEFLRPIATHIGPGALALFGITAIWIPPAEIVHYLATASALAGILLFVGSVILGFLLEDIASHFENGIYESTKGEGDDNNWQGYLCFDNSDSVGRNYVRITLTRLKFELSMLIAMLANIPWLIKASLAARTFEEASFEKSLLFFSTPILLWLHWEAKQSIRVLADARGILVRDWRERQAEEAAKSDQPKS</sequence>
<accession>A0A1C3E7Q3</accession>
<protein>
    <submittedName>
        <fullName evidence="2">Uncharacterized protein</fullName>
    </submittedName>
</protein>
<evidence type="ECO:0000256" key="1">
    <source>
        <dbReference type="SAM" id="Phobius"/>
    </source>
</evidence>
<comment type="caution">
    <text evidence="2">The sequence shown here is derived from an EMBL/GenBank/DDBJ whole genome shotgun (WGS) entry which is preliminary data.</text>
</comment>